<sequence length="117" mass="13103">MKWEEITELHPGRFVLVEAIKASSSNRVRQLEDMAVIQDYDNPQEAYCLPDFNSQQSIDCGIGIHIALSDFPIQLGSIQEPYGFDGILGMDFMIRAKCNVDFETLGIEVPPLPFPLG</sequence>
<dbReference type="RefSeq" id="WP_375521663.1">
    <property type="nucleotide sequence ID" value="NZ_JBHIRY010000022.1"/>
</dbReference>
<reference evidence="1 2" key="1">
    <citation type="submission" date="2024-09" db="EMBL/GenBank/DDBJ databases">
        <title>Paenibacillus zeirhizospherea sp. nov., isolated from surface of the maize (Zea mays) roots in a horticulture field, Hungary.</title>
        <authorList>
            <person name="Marton D."/>
            <person name="Farkas M."/>
            <person name="Bedics A."/>
            <person name="Toth E."/>
            <person name="Tancsics A."/>
            <person name="Boka K."/>
            <person name="Marati G."/>
            <person name="Kriszt B."/>
            <person name="Cserhati M."/>
        </authorList>
    </citation>
    <scope>NUCLEOTIDE SEQUENCE [LARGE SCALE GENOMIC DNA]</scope>
    <source>
        <strain evidence="1 2">JCM 18446</strain>
    </source>
</reference>
<evidence type="ECO:0000313" key="2">
    <source>
        <dbReference type="Proteomes" id="UP001580430"/>
    </source>
</evidence>
<gene>
    <name evidence="1" type="ORF">ACE5LO_19435</name>
</gene>
<proteinExistence type="predicted"/>
<comment type="caution">
    <text evidence="1">The sequence shown here is derived from an EMBL/GenBank/DDBJ whole genome shotgun (WGS) entry which is preliminary data.</text>
</comment>
<organism evidence="1 2">
    <name type="scientific">Paenibacillus medicaginis</name>
    <dbReference type="NCBI Taxonomy" id="1470560"/>
    <lineage>
        <taxon>Bacteria</taxon>
        <taxon>Bacillati</taxon>
        <taxon>Bacillota</taxon>
        <taxon>Bacilli</taxon>
        <taxon>Bacillales</taxon>
        <taxon>Paenibacillaceae</taxon>
        <taxon>Paenibacillus</taxon>
    </lineage>
</organism>
<dbReference type="Proteomes" id="UP001580430">
    <property type="component" value="Unassembled WGS sequence"/>
</dbReference>
<protein>
    <submittedName>
        <fullName evidence="1">Uncharacterized protein</fullName>
    </submittedName>
</protein>
<evidence type="ECO:0000313" key="1">
    <source>
        <dbReference type="EMBL" id="MFB5762561.1"/>
    </source>
</evidence>
<name>A0ABV5C4W1_9BACL</name>
<dbReference type="EMBL" id="JBHIRY010000022">
    <property type="protein sequence ID" value="MFB5762561.1"/>
    <property type="molecule type" value="Genomic_DNA"/>
</dbReference>
<keyword evidence="2" id="KW-1185">Reference proteome</keyword>
<accession>A0ABV5C4W1</accession>